<evidence type="ECO:0000256" key="1">
    <source>
        <dbReference type="ARBA" id="ARBA00006941"/>
    </source>
</evidence>
<protein>
    <recommendedName>
        <fullName evidence="2">Casein kinase II subunit beta</fullName>
        <shortName evidence="2">CK II beta</shortName>
    </recommendedName>
</protein>
<evidence type="ECO:0000313" key="4">
    <source>
        <dbReference type="WBParaSite" id="maker-uti_cns_0014501-snap-gene-0.9-mRNA-1"/>
    </source>
</evidence>
<dbReference type="InterPro" id="IPR035991">
    <property type="entry name" value="Casein_kinase_II_beta-like"/>
</dbReference>
<dbReference type="Pfam" id="PF01214">
    <property type="entry name" value="CK_II_beta"/>
    <property type="match status" value="1"/>
</dbReference>
<dbReference type="Gene3D" id="2.20.25.20">
    <property type="match status" value="1"/>
</dbReference>
<dbReference type="InterPro" id="IPR016149">
    <property type="entry name" value="Casein_kin_II_reg-sub_N"/>
</dbReference>
<accession>A0A1I8ING0</accession>
<comment type="similarity">
    <text evidence="1 2">Belongs to the casein kinase 2 subunit beta family.</text>
</comment>
<dbReference type="PRINTS" id="PR00472">
    <property type="entry name" value="CASNKINASEII"/>
</dbReference>
<dbReference type="PANTHER" id="PTHR11740">
    <property type="entry name" value="CASEIN KINASE II SUBUNIT BETA"/>
    <property type="match status" value="1"/>
</dbReference>
<organism evidence="3 4">
    <name type="scientific">Macrostomum lignano</name>
    <dbReference type="NCBI Taxonomy" id="282301"/>
    <lineage>
        <taxon>Eukaryota</taxon>
        <taxon>Metazoa</taxon>
        <taxon>Spiralia</taxon>
        <taxon>Lophotrochozoa</taxon>
        <taxon>Platyhelminthes</taxon>
        <taxon>Rhabditophora</taxon>
        <taxon>Macrostomorpha</taxon>
        <taxon>Macrostomida</taxon>
        <taxon>Macrostomidae</taxon>
        <taxon>Macrostomum</taxon>
    </lineage>
</organism>
<sequence length="369" mass="39924">MRMVDSDSPASAAANWIAEFCDRPGNEFFCKVDEDYIRDRFNLTGLGTAVPNYHRAMKLLLDGPEQLDLASDDPQLETLQRSAELLYGLIHVRFIMSVQGMPQMVAKWMLGHFGVCRRVFCEKQRVLPVGLSDIPGHGKGVLPPAAWRCTSPTRPATCTSTAPTLAQGFPICYFYPIRNAGPSRQPISFAPSLYGFKIHPLAYQLQQAAAAGAQRQHRDSGIGTSGNPGSTAVTAGAAAAAACPAFKPICRPCCPACSKSTSACSRSVGLPRTPRRAEVATGVASLTTALVDGLNSGVAQAYANQRRLDCETKALQASVTTFARQTGQWIKLVEDLNSALKEMGDVENWARSMERDMRIVVGALERRLC</sequence>
<dbReference type="GO" id="GO:0005737">
    <property type="term" value="C:cytoplasm"/>
    <property type="evidence" value="ECO:0007669"/>
    <property type="project" value="TreeGrafter"/>
</dbReference>
<proteinExistence type="inferred from homology"/>
<comment type="subunit">
    <text evidence="2">Tetramer of two alpha and two beta subunits.</text>
</comment>
<dbReference type="Pfam" id="PF06320">
    <property type="entry name" value="GCN5L1"/>
    <property type="match status" value="1"/>
</dbReference>
<reference evidence="4" key="1">
    <citation type="submission" date="2016-11" db="UniProtKB">
        <authorList>
            <consortium name="WormBaseParasite"/>
        </authorList>
    </citation>
    <scope>IDENTIFICATION</scope>
</reference>
<dbReference type="Gene3D" id="1.10.1820.10">
    <property type="entry name" value="protein kinase ck2 holoenzyme, chain C, domain 1"/>
    <property type="match status" value="1"/>
</dbReference>
<dbReference type="InterPro" id="IPR000704">
    <property type="entry name" value="Casein_kinase_II_reg-sub"/>
</dbReference>
<dbReference type="WBParaSite" id="maker-uti_cns_0014501-snap-gene-0.9-mRNA-1">
    <property type="protein sequence ID" value="maker-uti_cns_0014501-snap-gene-0.9-mRNA-1"/>
    <property type="gene ID" value="maker-uti_cns_0014501-snap-gene-0.9"/>
</dbReference>
<dbReference type="FunFam" id="1.10.1820.10:FF:000005">
    <property type="entry name" value="Casein kinase II subunit beta"/>
    <property type="match status" value="1"/>
</dbReference>
<dbReference type="SMART" id="SM01085">
    <property type="entry name" value="CK_II_beta"/>
    <property type="match status" value="1"/>
</dbReference>
<dbReference type="SUPFAM" id="SSF57798">
    <property type="entry name" value="Casein kinase II beta subunit"/>
    <property type="match status" value="1"/>
</dbReference>
<dbReference type="GO" id="GO:0019887">
    <property type="term" value="F:protein kinase regulator activity"/>
    <property type="evidence" value="ECO:0007669"/>
    <property type="project" value="InterPro"/>
</dbReference>
<dbReference type="AlphaFoldDB" id="A0A1I8ING0"/>
<dbReference type="PANTHER" id="PTHR11740:SF0">
    <property type="entry name" value="CASEIN KINASE II SUBUNIT BETA"/>
    <property type="match status" value="1"/>
</dbReference>
<evidence type="ECO:0000256" key="2">
    <source>
        <dbReference type="RuleBase" id="RU361268"/>
    </source>
</evidence>
<name>A0A1I8ING0_9PLAT</name>
<evidence type="ECO:0000313" key="3">
    <source>
        <dbReference type="Proteomes" id="UP000095280"/>
    </source>
</evidence>
<dbReference type="GO" id="GO:0005956">
    <property type="term" value="C:protein kinase CK2 complex"/>
    <property type="evidence" value="ECO:0007669"/>
    <property type="project" value="UniProtKB-UniRule"/>
</dbReference>
<keyword evidence="3" id="KW-1185">Reference proteome</keyword>
<dbReference type="Proteomes" id="UP000095280">
    <property type="component" value="Unplaced"/>
</dbReference>